<dbReference type="SUPFAM" id="SSF52540">
    <property type="entry name" value="P-loop containing nucleoside triphosphate hydrolases"/>
    <property type="match status" value="1"/>
</dbReference>
<accession>Q241N9</accession>
<dbReference type="RefSeq" id="XP_001022776.1">
    <property type="nucleotide sequence ID" value="XM_001022776.1"/>
</dbReference>
<dbReference type="EMBL" id="GG662532">
    <property type="protein sequence ID" value="EAS02531.1"/>
    <property type="molecule type" value="Genomic_DNA"/>
</dbReference>
<dbReference type="HOGENOM" id="CLU_292499_0_0_1"/>
<dbReference type="KEGG" id="tet:TTHERM_00630510"/>
<keyword evidence="2" id="KW-1185">Reference proteome</keyword>
<sequence length="1042" mass="123498">MNLSIQKVIQDKGDLINEKNTVCYLTIAFSKFNQVSLYYQKASSLFLLNASDQNGNFIQITQTAQKRIIQMLKQHILSGFQKKKDLEKQLSGLLSFDKYKSVLSLKKCFLQGGGNFLSNSNEELKQKKDQNIIEWLEEKEDEDQQKSCIYVKDCIKELNEMIAHMTELRSNTKTYSYQKFKNLNQAFFENPECHPLLLQFLELSADRLLFYMNQEKFIVTDNQKNEFIKLIDDQIQVLQSFQQHEPLQNHIFYFKLIRYIFTTSKSIETTSQLIVKSGQTLYQVLTVAYKLDKAALKQLIDKCKNACSSYRNCKKIVGIIQYNENILCQLEEKLSLNSFSTQSSFSSQDYSRKSTSASSYSDSMQNSFDQVKQQNAVQYELELQIRHENIDTKSNFRIQYYALMQIDKLIQKMKEDPGYQINQNNTYFYKFIKNNDNGIMSYSERQYFFRQLENFAFERNILLRYISLSILIRCYELFTKKCPNYPLLQEIIDAIYYRYYFEVHQKIYILISKNKDLLMQIKNKDSFEKQNQLKSIANQASVIILEQNNQNNNNYYADQLDFDQQSMSQQSQQEDLDMMRSRIDQIKNTQDSFLQSRIAWQNYIDQQYNLLQTHKTNFLDLFSTGNAVKPIQQTLLELYFRVREVSNKRAIIVQGASGSGKTQLSLHIHQILIEHNKKQIDSMLNQSKQSQSCIVSFGQKMIIYTPILLKLQNMNLTNKHELQNLFDSQLSEVMQNLEYKVLIIDGLNDQNYNNLSQILKNQIKDKKKFIFLITSTSNYQQVFLYNNCATKFLESLEIKIADVDGIQLEKLTTQIQMKQFIDIYNQNQEKSFNYETKQKFNNQKNYPTIQKDEMSKKLREAIIGCQDPLLMQTPLSLYQILTIYKQFQGAGIQKMQSQSEIFKKFFIAQFYGSFSYFQIEKSQIVKIFEKAYFFFFKKIVDYMQQQNQNFITLEAVQNNIINLLSQYLNNIYNTSYQNNHINDQEHFQDLKEYFINQLTNFYNKQIFEKLNSLVLLNNQQITESLTFKQESYFYYFLSYKLE</sequence>
<gene>
    <name evidence="1" type="ORF">TTHERM_00630510</name>
</gene>
<reference evidence="2" key="1">
    <citation type="journal article" date="2006" name="PLoS Biol.">
        <title>Macronuclear genome sequence of the ciliate Tetrahymena thermophila, a model eukaryote.</title>
        <authorList>
            <person name="Eisen J.A."/>
            <person name="Coyne R.S."/>
            <person name="Wu M."/>
            <person name="Wu D."/>
            <person name="Thiagarajan M."/>
            <person name="Wortman J.R."/>
            <person name="Badger J.H."/>
            <person name="Ren Q."/>
            <person name="Amedeo P."/>
            <person name="Jones K.M."/>
            <person name="Tallon L.J."/>
            <person name="Delcher A.L."/>
            <person name="Salzberg S.L."/>
            <person name="Silva J.C."/>
            <person name="Haas B.J."/>
            <person name="Majoros W.H."/>
            <person name="Farzad M."/>
            <person name="Carlton J.M."/>
            <person name="Smith R.K. Jr."/>
            <person name="Garg J."/>
            <person name="Pearlman R.E."/>
            <person name="Karrer K.M."/>
            <person name="Sun L."/>
            <person name="Manning G."/>
            <person name="Elde N.C."/>
            <person name="Turkewitz A.P."/>
            <person name="Asai D.J."/>
            <person name="Wilkes D.E."/>
            <person name="Wang Y."/>
            <person name="Cai H."/>
            <person name="Collins K."/>
            <person name="Stewart B.A."/>
            <person name="Lee S.R."/>
            <person name="Wilamowska K."/>
            <person name="Weinberg Z."/>
            <person name="Ruzzo W.L."/>
            <person name="Wloga D."/>
            <person name="Gaertig J."/>
            <person name="Frankel J."/>
            <person name="Tsao C.-C."/>
            <person name="Gorovsky M.A."/>
            <person name="Keeling P.J."/>
            <person name="Waller R.F."/>
            <person name="Patron N.J."/>
            <person name="Cherry J.M."/>
            <person name="Stover N.A."/>
            <person name="Krieger C.J."/>
            <person name="del Toro C."/>
            <person name="Ryder H.F."/>
            <person name="Williamson S.C."/>
            <person name="Barbeau R.A."/>
            <person name="Hamilton E.P."/>
            <person name="Orias E."/>
        </authorList>
    </citation>
    <scope>NUCLEOTIDE SEQUENCE [LARGE SCALE GENOMIC DNA]</scope>
    <source>
        <strain evidence="2">SB210</strain>
    </source>
</reference>
<dbReference type="AlphaFoldDB" id="Q241N9"/>
<dbReference type="InParanoid" id="Q241N9"/>
<dbReference type="InterPro" id="IPR027417">
    <property type="entry name" value="P-loop_NTPase"/>
</dbReference>
<evidence type="ECO:0000313" key="1">
    <source>
        <dbReference type="EMBL" id="EAS02531.1"/>
    </source>
</evidence>
<organism evidence="1 2">
    <name type="scientific">Tetrahymena thermophila (strain SB210)</name>
    <dbReference type="NCBI Taxonomy" id="312017"/>
    <lineage>
        <taxon>Eukaryota</taxon>
        <taxon>Sar</taxon>
        <taxon>Alveolata</taxon>
        <taxon>Ciliophora</taxon>
        <taxon>Intramacronucleata</taxon>
        <taxon>Oligohymenophorea</taxon>
        <taxon>Hymenostomatida</taxon>
        <taxon>Tetrahymenina</taxon>
        <taxon>Tetrahymenidae</taxon>
        <taxon>Tetrahymena</taxon>
    </lineage>
</organism>
<protein>
    <submittedName>
        <fullName evidence="1">Uncharacterized protein</fullName>
    </submittedName>
</protein>
<proteinExistence type="predicted"/>
<evidence type="ECO:0000313" key="2">
    <source>
        <dbReference type="Proteomes" id="UP000009168"/>
    </source>
</evidence>
<dbReference type="GeneID" id="7830892"/>
<name>Q241N9_TETTS</name>
<dbReference type="Gene3D" id="3.40.50.300">
    <property type="entry name" value="P-loop containing nucleotide triphosphate hydrolases"/>
    <property type="match status" value="1"/>
</dbReference>
<dbReference type="Proteomes" id="UP000009168">
    <property type="component" value="Unassembled WGS sequence"/>
</dbReference>